<keyword evidence="5" id="KW-0106">Calcium</keyword>
<feature type="domain" description="EF-hand" evidence="10">
    <location>
        <begin position="50"/>
        <end position="79"/>
    </location>
</feature>
<feature type="repeat" description="Solcar" evidence="8">
    <location>
        <begin position="375"/>
        <end position="464"/>
    </location>
</feature>
<keyword evidence="7 8" id="KW-0472">Membrane</keyword>
<feature type="repeat" description="Solcar" evidence="8">
    <location>
        <begin position="183"/>
        <end position="266"/>
    </location>
</feature>
<organism evidence="11 12">
    <name type="scientific">Coccomyxa viridis</name>
    <dbReference type="NCBI Taxonomy" id="1274662"/>
    <lineage>
        <taxon>Eukaryota</taxon>
        <taxon>Viridiplantae</taxon>
        <taxon>Chlorophyta</taxon>
        <taxon>core chlorophytes</taxon>
        <taxon>Trebouxiophyceae</taxon>
        <taxon>Trebouxiophyceae incertae sedis</taxon>
        <taxon>Coccomyxaceae</taxon>
        <taxon>Coccomyxa</taxon>
    </lineage>
</organism>
<dbReference type="SUPFAM" id="SSF47473">
    <property type="entry name" value="EF-hand"/>
    <property type="match status" value="1"/>
</dbReference>
<evidence type="ECO:0000256" key="2">
    <source>
        <dbReference type="ARBA" id="ARBA00022448"/>
    </source>
</evidence>
<dbReference type="Gene3D" id="1.10.238.10">
    <property type="entry name" value="EF-hand"/>
    <property type="match status" value="1"/>
</dbReference>
<dbReference type="InterPro" id="IPR018247">
    <property type="entry name" value="EF_Hand_1_Ca_BS"/>
</dbReference>
<proteinExistence type="inferred from homology"/>
<evidence type="ECO:0000256" key="5">
    <source>
        <dbReference type="ARBA" id="ARBA00022837"/>
    </source>
</evidence>
<feature type="domain" description="EF-hand" evidence="10">
    <location>
        <begin position="81"/>
        <end position="116"/>
    </location>
</feature>
<evidence type="ECO:0000313" key="11">
    <source>
        <dbReference type="EMBL" id="CAL5220581.1"/>
    </source>
</evidence>
<dbReference type="SUPFAM" id="SSF103506">
    <property type="entry name" value="Mitochondrial carrier"/>
    <property type="match status" value="1"/>
</dbReference>
<evidence type="ECO:0000313" key="12">
    <source>
        <dbReference type="Proteomes" id="UP001497392"/>
    </source>
</evidence>
<accession>A0ABP1FNU2</accession>
<evidence type="ECO:0000256" key="8">
    <source>
        <dbReference type="PROSITE-ProRule" id="PRU00282"/>
    </source>
</evidence>
<dbReference type="InterPro" id="IPR002067">
    <property type="entry name" value="MCP"/>
</dbReference>
<comment type="similarity">
    <text evidence="9">Belongs to the mitochondrial carrier (TC 2.A.29) family.</text>
</comment>
<dbReference type="PROSITE" id="PS50222">
    <property type="entry name" value="EF_HAND_2"/>
    <property type="match status" value="4"/>
</dbReference>
<keyword evidence="4" id="KW-0677">Repeat</keyword>
<dbReference type="SMART" id="SM00054">
    <property type="entry name" value="EFh"/>
    <property type="match status" value="4"/>
</dbReference>
<dbReference type="PROSITE" id="PS50920">
    <property type="entry name" value="SOLCAR"/>
    <property type="match status" value="3"/>
</dbReference>
<dbReference type="Proteomes" id="UP001497392">
    <property type="component" value="Unassembled WGS sequence"/>
</dbReference>
<dbReference type="InterPro" id="IPR018108">
    <property type="entry name" value="MCP_transmembrane"/>
</dbReference>
<keyword evidence="12" id="KW-1185">Reference proteome</keyword>
<keyword evidence="2 9" id="KW-0813">Transport</keyword>
<dbReference type="Pfam" id="PF13499">
    <property type="entry name" value="EF-hand_7"/>
    <property type="match status" value="2"/>
</dbReference>
<keyword evidence="3 8" id="KW-0812">Transmembrane</keyword>
<sequence>MGEGVAGTEVEAPEDPLDVEHLFQELDGNKDGHLDRRELEAALERVDLPHTQSYLNDLFRQYDVDKDGSVDFSEFQQYVGHRERAFRKAFRALDRDNSGRITVSELQEALASLGVPVDAAIAGRMVDLIDVDGSSDISFQEFRRFAVLLPQSQISNAGIVLDWLDCASWMDGVEQRLGKIPTREPLQRLLAGGIAGAFSRTVTAPFERLRTMMMADYSNRTLLGTAKKMWRSGGLRGLWRGNLVSVVKVVPQSAIQYAVYDTLTKNVMQPSGVSGEASLSNAQRVAAGCMSGMSACVVVFPLETLRTHAAMGNVKLKGAGAYFRMAAAITRAKGIPGVYQGFSMGLASSCAGAGIGFATYEALTVAYRKRMGYAPTPSERGAIAGGAAMITMSLGMPLEVVMRRMQVQDSPGYPRIYKNTADCIRQMYQREGIRSFWRGTLSSYMKVVPSIAATRLCYEMIIGALGIGGVRRYRIQEQG</sequence>
<dbReference type="InterPro" id="IPR011992">
    <property type="entry name" value="EF-hand-dom_pair"/>
</dbReference>
<dbReference type="PROSITE" id="PS00018">
    <property type="entry name" value="EF_HAND_1"/>
    <property type="match status" value="2"/>
</dbReference>
<name>A0ABP1FNU2_9CHLO</name>
<evidence type="ECO:0000256" key="3">
    <source>
        <dbReference type="ARBA" id="ARBA00022692"/>
    </source>
</evidence>
<evidence type="ECO:0000256" key="9">
    <source>
        <dbReference type="RuleBase" id="RU000488"/>
    </source>
</evidence>
<dbReference type="PRINTS" id="PR00926">
    <property type="entry name" value="MITOCARRIER"/>
</dbReference>
<dbReference type="Gene3D" id="1.50.40.10">
    <property type="entry name" value="Mitochondrial carrier domain"/>
    <property type="match status" value="1"/>
</dbReference>
<evidence type="ECO:0000259" key="10">
    <source>
        <dbReference type="PROSITE" id="PS50222"/>
    </source>
</evidence>
<evidence type="ECO:0000256" key="6">
    <source>
        <dbReference type="ARBA" id="ARBA00022989"/>
    </source>
</evidence>
<feature type="domain" description="EF-hand" evidence="10">
    <location>
        <begin position="117"/>
        <end position="152"/>
    </location>
</feature>
<dbReference type="InterPro" id="IPR023395">
    <property type="entry name" value="MCP_dom_sf"/>
</dbReference>
<protein>
    <submittedName>
        <fullName evidence="11">G2619 protein</fullName>
    </submittedName>
</protein>
<dbReference type="EMBL" id="CAXHTA020000004">
    <property type="protein sequence ID" value="CAL5220581.1"/>
    <property type="molecule type" value="Genomic_DNA"/>
</dbReference>
<feature type="repeat" description="Solcar" evidence="8">
    <location>
        <begin position="279"/>
        <end position="366"/>
    </location>
</feature>
<dbReference type="PANTHER" id="PTHR24089">
    <property type="entry name" value="SOLUTE CARRIER FAMILY 25"/>
    <property type="match status" value="1"/>
</dbReference>
<evidence type="ECO:0000256" key="7">
    <source>
        <dbReference type="ARBA" id="ARBA00023136"/>
    </source>
</evidence>
<evidence type="ECO:0000256" key="1">
    <source>
        <dbReference type="ARBA" id="ARBA00004448"/>
    </source>
</evidence>
<dbReference type="Pfam" id="PF00153">
    <property type="entry name" value="Mito_carr"/>
    <property type="match status" value="3"/>
</dbReference>
<gene>
    <name evidence="11" type="primary">g2619</name>
    <name evidence="11" type="ORF">VP750_LOCUS2240</name>
</gene>
<dbReference type="InterPro" id="IPR002048">
    <property type="entry name" value="EF_hand_dom"/>
</dbReference>
<reference evidence="11 12" key="1">
    <citation type="submission" date="2024-06" db="EMBL/GenBank/DDBJ databases">
        <authorList>
            <person name="Kraege A."/>
            <person name="Thomma B."/>
        </authorList>
    </citation>
    <scope>NUCLEOTIDE SEQUENCE [LARGE SCALE GENOMIC DNA]</scope>
</reference>
<evidence type="ECO:0000256" key="4">
    <source>
        <dbReference type="ARBA" id="ARBA00022737"/>
    </source>
</evidence>
<keyword evidence="6" id="KW-1133">Transmembrane helix</keyword>
<comment type="caution">
    <text evidence="11">The sequence shown here is derived from an EMBL/GenBank/DDBJ whole genome shotgun (WGS) entry which is preliminary data.</text>
</comment>
<feature type="domain" description="EF-hand" evidence="10">
    <location>
        <begin position="14"/>
        <end position="49"/>
    </location>
</feature>
<comment type="subcellular location">
    <subcellularLocation>
        <location evidence="1">Mitochondrion inner membrane</location>
        <topology evidence="1">Multi-pass membrane protein</topology>
    </subcellularLocation>
</comment>